<organism evidence="3 4">
    <name type="scientific">Monosporascus ibericus</name>
    <dbReference type="NCBI Taxonomy" id="155417"/>
    <lineage>
        <taxon>Eukaryota</taxon>
        <taxon>Fungi</taxon>
        <taxon>Dikarya</taxon>
        <taxon>Ascomycota</taxon>
        <taxon>Pezizomycotina</taxon>
        <taxon>Sordariomycetes</taxon>
        <taxon>Xylariomycetidae</taxon>
        <taxon>Xylariales</taxon>
        <taxon>Xylariales incertae sedis</taxon>
        <taxon>Monosporascus</taxon>
    </lineage>
</organism>
<evidence type="ECO:0000313" key="4">
    <source>
        <dbReference type="Proteomes" id="UP000293360"/>
    </source>
</evidence>
<proteinExistence type="predicted"/>
<dbReference type="Proteomes" id="UP000293360">
    <property type="component" value="Unassembled WGS sequence"/>
</dbReference>
<protein>
    <submittedName>
        <fullName evidence="3">Uncharacterized protein</fullName>
    </submittedName>
</protein>
<evidence type="ECO:0000313" key="3">
    <source>
        <dbReference type="EMBL" id="RYO75415.1"/>
    </source>
</evidence>
<feature type="transmembrane region" description="Helical" evidence="2">
    <location>
        <begin position="229"/>
        <end position="256"/>
    </location>
</feature>
<dbReference type="AlphaFoldDB" id="A0A4Q4SSP8"/>
<accession>A0A4Q4SSP8</accession>
<keyword evidence="2" id="KW-0812">Transmembrane</keyword>
<feature type="region of interest" description="Disordered" evidence="1">
    <location>
        <begin position="265"/>
        <end position="284"/>
    </location>
</feature>
<gene>
    <name evidence="3" type="ORF">DL764_010463</name>
</gene>
<dbReference type="STRING" id="155417.A0A4Q4SSP8"/>
<evidence type="ECO:0000256" key="2">
    <source>
        <dbReference type="SAM" id="Phobius"/>
    </source>
</evidence>
<name>A0A4Q4SSP8_9PEZI</name>
<feature type="region of interest" description="Disordered" evidence="1">
    <location>
        <begin position="307"/>
        <end position="331"/>
    </location>
</feature>
<reference evidence="3 4" key="1">
    <citation type="submission" date="2018-06" db="EMBL/GenBank/DDBJ databases">
        <title>Complete Genomes of Monosporascus.</title>
        <authorList>
            <person name="Robinson A.J."/>
            <person name="Natvig D.O."/>
        </authorList>
    </citation>
    <scope>NUCLEOTIDE SEQUENCE [LARGE SCALE GENOMIC DNA]</scope>
    <source>
        <strain evidence="3 4">CBS 110550</strain>
    </source>
</reference>
<sequence length="331" mass="35536">MSETSYAPSTATRITTDSGFIVSSTLILEPQTTPFEQPSSCSPSIYCESTVPGGNCAEIDRMAATDVDILRSECYPPDYTNVFLYNEQPADLTTAAFPGDACISGWTTACSATVLGDNNSSAYPQTYCCPPGGYTCDMRWGWRECVSSLSTPTVIWIENTTTSYGFETTTFSGFSNGEEPIRVWRSAFPLAGVEAVTTDSTTTTTGRWTDPSMTDLPYPDPTDNESTSLAAGAIAGIAIGGAAAVAILAGLGIWWWRKGRKGRRTAADPQYQPPPSGNFGQTPEYAGYHYNKVELATAGTEMSELPANYAQPGYMPAPVEMDAQNQHRPPN</sequence>
<evidence type="ECO:0000256" key="1">
    <source>
        <dbReference type="SAM" id="MobiDB-lite"/>
    </source>
</evidence>
<keyword evidence="2" id="KW-1133">Transmembrane helix</keyword>
<keyword evidence="4" id="KW-1185">Reference proteome</keyword>
<dbReference type="EMBL" id="QJNU01001564">
    <property type="protein sequence ID" value="RYO75415.1"/>
    <property type="molecule type" value="Genomic_DNA"/>
</dbReference>
<comment type="caution">
    <text evidence="3">The sequence shown here is derived from an EMBL/GenBank/DDBJ whole genome shotgun (WGS) entry which is preliminary data.</text>
</comment>
<dbReference type="OrthoDB" id="5210231at2759"/>
<keyword evidence="2" id="KW-0472">Membrane</keyword>